<dbReference type="SUPFAM" id="SSF51735">
    <property type="entry name" value="NAD(P)-binding Rossmann-fold domains"/>
    <property type="match status" value="1"/>
</dbReference>
<name>A0A1G1ZFL5_9BACT</name>
<evidence type="ECO:0000256" key="1">
    <source>
        <dbReference type="ARBA" id="ARBA00010944"/>
    </source>
</evidence>
<dbReference type="Proteomes" id="UP000177960">
    <property type="component" value="Unassembled WGS sequence"/>
</dbReference>
<dbReference type="GO" id="GO:0048269">
    <property type="term" value="C:methionine adenosyltransferase complex"/>
    <property type="evidence" value="ECO:0007669"/>
    <property type="project" value="TreeGrafter"/>
</dbReference>
<reference evidence="4 5" key="1">
    <citation type="journal article" date="2016" name="Nat. Commun.">
        <title>Thousands of microbial genomes shed light on interconnected biogeochemical processes in an aquifer system.</title>
        <authorList>
            <person name="Anantharaman K."/>
            <person name="Brown C.T."/>
            <person name="Hug L.A."/>
            <person name="Sharon I."/>
            <person name="Castelle C.J."/>
            <person name="Probst A.J."/>
            <person name="Thomas B.C."/>
            <person name="Singh A."/>
            <person name="Wilkins M.J."/>
            <person name="Karaoz U."/>
            <person name="Brodie E.L."/>
            <person name="Williams K.H."/>
            <person name="Hubbard S.S."/>
            <person name="Banfield J.F."/>
        </authorList>
    </citation>
    <scope>NUCLEOTIDE SEQUENCE [LARGE SCALE GENOMIC DNA]</scope>
</reference>
<dbReference type="GO" id="GO:0006556">
    <property type="term" value="P:S-adenosylmethionine biosynthetic process"/>
    <property type="evidence" value="ECO:0007669"/>
    <property type="project" value="TreeGrafter"/>
</dbReference>
<comment type="similarity">
    <text evidence="1 2">Belongs to the dTDP-4-dehydrorhamnose reductase family.</text>
</comment>
<dbReference type="Pfam" id="PF04321">
    <property type="entry name" value="RmlD_sub_bind"/>
    <property type="match status" value="1"/>
</dbReference>
<keyword evidence="2" id="KW-0521">NADP</keyword>
<organism evidence="4 5">
    <name type="scientific">Candidatus Harrisonbacteria bacterium RIFCSPHIGHO2_02_FULL_42_16</name>
    <dbReference type="NCBI Taxonomy" id="1798404"/>
    <lineage>
        <taxon>Bacteria</taxon>
        <taxon>Candidatus Harrisoniibacteriota</taxon>
    </lineage>
</organism>
<keyword evidence="2" id="KW-0560">Oxidoreductase</keyword>
<comment type="pathway">
    <text evidence="2">Carbohydrate biosynthesis; dTDP-L-rhamnose biosynthesis.</text>
</comment>
<dbReference type="AlphaFoldDB" id="A0A1G1ZFL5"/>
<dbReference type="InterPro" id="IPR005913">
    <property type="entry name" value="dTDP_dehydrorham_reduct"/>
</dbReference>
<evidence type="ECO:0000259" key="3">
    <source>
        <dbReference type="Pfam" id="PF04321"/>
    </source>
</evidence>
<dbReference type="STRING" id="1798404.A3B92_01900"/>
<dbReference type="InterPro" id="IPR029903">
    <property type="entry name" value="RmlD-like-bd"/>
</dbReference>
<proteinExistence type="inferred from homology"/>
<dbReference type="PANTHER" id="PTHR10491">
    <property type="entry name" value="DTDP-4-DEHYDRORHAMNOSE REDUCTASE"/>
    <property type="match status" value="1"/>
</dbReference>
<sequence length="276" mass="31438">MKKEIVIFGNGWLGNKYKDYYKEKAQIVSADISDPKAVEKVLDRLRPKIVINAAGKTGRPNVDWCEEHKLETLNSNITGPLMLLKSCVDRNIFLVQLSSGCLFNGKKRGGFTEEDQPKPPNFYAWTKATADNILKKFPVLILRLRMPIDDLPGPRNLITKLTKYPKIIDVENSVTVVKDLIRATDQLIKKRETGIYNVTNPDAVKHRDILKWYKELVNPHHQYQMIPLKDLSRLGLAKTGRSNCILNTKKLAAAGIKLPNSKLAIIRCLKNYKKYL</sequence>
<accession>A0A1G1ZFL5</accession>
<feature type="domain" description="RmlD-like substrate binding" evidence="3">
    <location>
        <begin position="10"/>
        <end position="204"/>
    </location>
</feature>
<comment type="caution">
    <text evidence="4">The sequence shown here is derived from an EMBL/GenBank/DDBJ whole genome shotgun (WGS) entry which is preliminary data.</text>
</comment>
<dbReference type="GO" id="GO:0048270">
    <property type="term" value="F:methionine adenosyltransferase regulator activity"/>
    <property type="evidence" value="ECO:0007669"/>
    <property type="project" value="TreeGrafter"/>
</dbReference>
<evidence type="ECO:0000256" key="2">
    <source>
        <dbReference type="RuleBase" id="RU364082"/>
    </source>
</evidence>
<comment type="function">
    <text evidence="2">Catalyzes the reduction of dTDP-6-deoxy-L-lyxo-4-hexulose to yield dTDP-L-rhamnose.</text>
</comment>
<protein>
    <recommendedName>
        <fullName evidence="2">dTDP-4-dehydrorhamnose reductase</fullName>
        <ecNumber evidence="2">1.1.1.133</ecNumber>
    </recommendedName>
</protein>
<dbReference type="EMBL" id="MHJG01000023">
    <property type="protein sequence ID" value="OGY63343.1"/>
    <property type="molecule type" value="Genomic_DNA"/>
</dbReference>
<dbReference type="EC" id="1.1.1.133" evidence="2"/>
<dbReference type="PANTHER" id="PTHR10491:SF4">
    <property type="entry name" value="METHIONINE ADENOSYLTRANSFERASE 2 SUBUNIT BETA"/>
    <property type="match status" value="1"/>
</dbReference>
<evidence type="ECO:0000313" key="4">
    <source>
        <dbReference type="EMBL" id="OGY63343.1"/>
    </source>
</evidence>
<dbReference type="GO" id="GO:0008831">
    <property type="term" value="F:dTDP-4-dehydrorhamnose reductase activity"/>
    <property type="evidence" value="ECO:0007669"/>
    <property type="project" value="UniProtKB-EC"/>
</dbReference>
<dbReference type="InterPro" id="IPR036291">
    <property type="entry name" value="NAD(P)-bd_dom_sf"/>
</dbReference>
<gene>
    <name evidence="4" type="ORF">A3B92_01900</name>
</gene>
<dbReference type="Gene3D" id="3.40.50.720">
    <property type="entry name" value="NAD(P)-binding Rossmann-like Domain"/>
    <property type="match status" value="1"/>
</dbReference>
<evidence type="ECO:0000313" key="5">
    <source>
        <dbReference type="Proteomes" id="UP000177960"/>
    </source>
</evidence>